<keyword evidence="2" id="KW-1133">Transmembrane helix</keyword>
<protein>
    <submittedName>
        <fullName evidence="5">DUF11 domain-containing protein</fullName>
    </submittedName>
</protein>
<organism evidence="5 6">
    <name type="scientific">Agromyces lapidis</name>
    <dbReference type="NCBI Taxonomy" id="279574"/>
    <lineage>
        <taxon>Bacteria</taxon>
        <taxon>Bacillati</taxon>
        <taxon>Actinomycetota</taxon>
        <taxon>Actinomycetes</taxon>
        <taxon>Micrococcales</taxon>
        <taxon>Microbacteriaceae</taxon>
        <taxon>Agromyces</taxon>
    </lineage>
</organism>
<dbReference type="InterPro" id="IPR057687">
    <property type="entry name" value="DUF7927"/>
</dbReference>
<dbReference type="Pfam" id="PF25549">
    <property type="entry name" value="DUF7927"/>
    <property type="match status" value="1"/>
</dbReference>
<feature type="compositionally biased region" description="Low complexity" evidence="1">
    <location>
        <begin position="45"/>
        <end position="63"/>
    </location>
</feature>
<feature type="region of interest" description="Disordered" evidence="1">
    <location>
        <begin position="776"/>
        <end position="803"/>
    </location>
</feature>
<evidence type="ECO:0000256" key="2">
    <source>
        <dbReference type="SAM" id="Phobius"/>
    </source>
</evidence>
<accession>A0ABV5SRV7</accession>
<dbReference type="InterPro" id="IPR051172">
    <property type="entry name" value="Chlamydia_OmcB"/>
</dbReference>
<keyword evidence="2" id="KW-0472">Membrane</keyword>
<dbReference type="InterPro" id="IPR008966">
    <property type="entry name" value="Adhesion_dom_sf"/>
</dbReference>
<evidence type="ECO:0000259" key="3">
    <source>
        <dbReference type="Pfam" id="PF01345"/>
    </source>
</evidence>
<dbReference type="Gene3D" id="2.60.40.740">
    <property type="match status" value="1"/>
</dbReference>
<feature type="region of interest" description="Disordered" evidence="1">
    <location>
        <begin position="45"/>
        <end position="139"/>
    </location>
</feature>
<dbReference type="Proteomes" id="UP001589667">
    <property type="component" value="Unassembled WGS sequence"/>
</dbReference>
<evidence type="ECO:0000313" key="6">
    <source>
        <dbReference type="Proteomes" id="UP001589667"/>
    </source>
</evidence>
<dbReference type="InterPro" id="IPR001434">
    <property type="entry name" value="OmcB-like_DUF11"/>
</dbReference>
<dbReference type="RefSeq" id="WP_157422401.1">
    <property type="nucleotide sequence ID" value="NZ_BAAANI010000002.1"/>
</dbReference>
<dbReference type="SUPFAM" id="SSF49401">
    <property type="entry name" value="Bacterial adhesins"/>
    <property type="match status" value="1"/>
</dbReference>
<feature type="domain" description="DUF7927" evidence="4">
    <location>
        <begin position="329"/>
        <end position="441"/>
    </location>
</feature>
<keyword evidence="6" id="KW-1185">Reference proteome</keyword>
<evidence type="ECO:0000256" key="1">
    <source>
        <dbReference type="SAM" id="MobiDB-lite"/>
    </source>
</evidence>
<comment type="caution">
    <text evidence="5">The sequence shown here is derived from an EMBL/GenBank/DDBJ whole genome shotgun (WGS) entry which is preliminary data.</text>
</comment>
<dbReference type="PANTHER" id="PTHR34819:SF3">
    <property type="entry name" value="CELL SURFACE PROTEIN"/>
    <property type="match status" value="1"/>
</dbReference>
<gene>
    <name evidence="5" type="ORF">ACFFQV_11515</name>
</gene>
<feature type="transmembrane region" description="Helical" evidence="2">
    <location>
        <begin position="808"/>
        <end position="828"/>
    </location>
</feature>
<sequence length="834" mass="87135">MHRHPPAHRAERPAHGIRAALAGLTVGALVLFGAPALAAADELPPNPEVAAAEPAAEPAEAPAAEPPAEPEPEPEPVVEPEPVEPAPVETEPEPAPAPEAVAGPPATEATAPAPEPAARSLATTGGDENGGPPVTTVPEWNDHVSICHATSSESNPYVFISPSVRSIIDPNGDPDDEYSGGHAHSVHQDFRDIIPVFDYKDEDGVLHTFPGLNTTKTEITEEDCNPAPPTMQLTAAVCTEVGGTPPPVKVALLGLLLGFEYTISVYTAGTDELVDSVTFSDVLDHDFELEPGSYDVILHRTGEDPENDLEKTITVQPCPRAPVPHWFLQKWSEPADGATVEPGDLITYTLQAYNDSDATVTGAEAFDDVSDVLDNGSIVDLGAGLTGPVGDVLTWDVLDLGPGDVATVSYTIEVGEGVFGELLHNVVTPGAGGECPSEEEPVLAERTANAVAVDDDLCVVDHPVVDIDLVLEKDAATEGGEPVDSGEDDVITYTLTITNVGTDPAYRSLVTDTLPDGVTYVDGSAVVSPNPGEWDPVEVADGVLTVQHDGWIFPGDQITITFEVTVGELAQPAPDQPIPDLVNGACVASEAYPEPEVPSIAVAEVEASEPGFDSNPDDNCDDAETPVKAIGLVGLAQCVNDTPWFTYSITPFNISDPGANPISLIWWTPEAFANRDPSIPADDVAALLADGASQVDPIAYPAGWASGDTISGQQLWPGAEVDADGNPTDWPGWTLLADGTWVLDPSAPFYDLRAEAVAEIRINPSNDADVVYPPPTPNCNAAPDQPSKPSSTPSTPSGLAESGVETSAMLPLGALLMLLGVAAVARGLRRRREG</sequence>
<dbReference type="Pfam" id="PF01345">
    <property type="entry name" value="DUF11"/>
    <property type="match status" value="1"/>
</dbReference>
<dbReference type="PANTHER" id="PTHR34819">
    <property type="entry name" value="LARGE CYSTEINE-RICH PERIPLASMIC PROTEIN OMCB"/>
    <property type="match status" value="1"/>
</dbReference>
<reference evidence="5 6" key="1">
    <citation type="submission" date="2024-09" db="EMBL/GenBank/DDBJ databases">
        <authorList>
            <person name="Sun Q."/>
            <person name="Mori K."/>
        </authorList>
    </citation>
    <scope>NUCLEOTIDE SEQUENCE [LARGE SCALE GENOMIC DNA]</scope>
    <source>
        <strain evidence="5 6">JCM 14321</strain>
    </source>
</reference>
<dbReference type="InterPro" id="IPR047589">
    <property type="entry name" value="DUF11_rpt"/>
</dbReference>
<name>A0ABV5SRV7_9MICO</name>
<feature type="domain" description="DUF11" evidence="3">
    <location>
        <begin position="487"/>
        <end position="575"/>
    </location>
</feature>
<evidence type="ECO:0000313" key="5">
    <source>
        <dbReference type="EMBL" id="MFB9642917.1"/>
    </source>
</evidence>
<dbReference type="NCBIfam" id="TIGR01451">
    <property type="entry name" value="B_ant_repeat"/>
    <property type="match status" value="1"/>
</dbReference>
<feature type="compositionally biased region" description="Acidic residues" evidence="1">
    <location>
        <begin position="68"/>
        <end position="82"/>
    </location>
</feature>
<evidence type="ECO:0000259" key="4">
    <source>
        <dbReference type="Pfam" id="PF25549"/>
    </source>
</evidence>
<feature type="compositionally biased region" description="Low complexity" evidence="1">
    <location>
        <begin position="98"/>
        <end position="118"/>
    </location>
</feature>
<keyword evidence="2" id="KW-0812">Transmembrane</keyword>
<feature type="compositionally biased region" description="Low complexity" evidence="1">
    <location>
        <begin position="787"/>
        <end position="797"/>
    </location>
</feature>
<proteinExistence type="predicted"/>
<dbReference type="EMBL" id="JBHMBL010000002">
    <property type="protein sequence ID" value="MFB9642917.1"/>
    <property type="molecule type" value="Genomic_DNA"/>
</dbReference>